<dbReference type="EMBL" id="CP002454">
    <property type="protein sequence ID" value="ADV66047.1"/>
    <property type="molecule type" value="Genomic_DNA"/>
</dbReference>
<evidence type="ECO:0008006" key="4">
    <source>
        <dbReference type="Google" id="ProtNLM"/>
    </source>
</evidence>
<dbReference type="OrthoDB" id="62347at2"/>
<dbReference type="PROSITE" id="PS51257">
    <property type="entry name" value="PROKAR_LIPOPROTEIN"/>
    <property type="match status" value="1"/>
</dbReference>
<evidence type="ECO:0000256" key="1">
    <source>
        <dbReference type="SAM" id="SignalP"/>
    </source>
</evidence>
<proteinExistence type="predicted"/>
<reference evidence="2 3" key="1">
    <citation type="journal article" date="2011" name="Stand. Genomic Sci.">
        <title>Complete genome sequence of Deinococcus maricopensis type strain (LB-34).</title>
        <authorList>
            <person name="Pukall R."/>
            <person name="Zeytun A."/>
            <person name="Lucas S."/>
            <person name="Lapidus A."/>
            <person name="Hammon N."/>
            <person name="Deshpande S."/>
            <person name="Nolan M."/>
            <person name="Cheng J.F."/>
            <person name="Pitluck S."/>
            <person name="Liolios K."/>
            <person name="Pagani I."/>
            <person name="Mikhailova N."/>
            <person name="Ivanova N."/>
            <person name="Mavromatis K."/>
            <person name="Pati A."/>
            <person name="Tapia R."/>
            <person name="Han C."/>
            <person name="Goodwin L."/>
            <person name="Chen A."/>
            <person name="Palaniappan K."/>
            <person name="Land M."/>
            <person name="Hauser L."/>
            <person name="Chang Y.J."/>
            <person name="Jeffries C.D."/>
            <person name="Brambilla E.M."/>
            <person name="Rohde M."/>
            <person name="Goker M."/>
            <person name="Detter J.C."/>
            <person name="Woyke T."/>
            <person name="Bristow J."/>
            <person name="Eisen J.A."/>
            <person name="Markowitz V."/>
            <person name="Hugenholtz P."/>
            <person name="Kyrpides N.C."/>
            <person name="Klenk H.P."/>
        </authorList>
    </citation>
    <scope>NUCLEOTIDE SEQUENCE [LARGE SCALE GENOMIC DNA]</scope>
    <source>
        <strain evidence="3">DSM 21211 / LMG 22137 / NRRL B-23946 / LB-34</strain>
    </source>
</reference>
<dbReference type="KEGG" id="dmr:Deima_0387"/>
<evidence type="ECO:0000313" key="2">
    <source>
        <dbReference type="EMBL" id="ADV66047.1"/>
    </source>
</evidence>
<protein>
    <recommendedName>
        <fullName evidence="4">Bacterial Ig-like domain-containing protein</fullName>
    </recommendedName>
</protein>
<dbReference type="InterPro" id="IPR013783">
    <property type="entry name" value="Ig-like_fold"/>
</dbReference>
<feature type="chain" id="PRO_5003228334" description="Bacterial Ig-like domain-containing protein" evidence="1">
    <location>
        <begin position="19"/>
        <end position="484"/>
    </location>
</feature>
<sequence precursor="true">MRLRSGPLALLTLPLLLAACTAPSTPSAPTVDAQNIKLHLSPLGGLSTQGIPSGLTPARTHLKVIVTTADGHLVTFKNGVYAPAGDGDTFLTLNAANNFSVDVLLPAKDYRFETILKDGTDESTTSNTLLGYNLSDATAVNAQHSNVRLTVHTVLNTDDTTLGFALPTDTVYTSDKLDLRLRAKSHALDNGDGGTDTFNVPLNDYSVGAYTATNGVVNAAKSSKLGTVVTAVGTTSDPSVTVTVPVTAWVQDEANAEHATLTTFNVSFTHPVVLNSISTDVTAPTATLTVNQELSPVTVSGTAEDQGGRVEAVRLFDGVELVASTAQDEQDAGAAPITFEDGSTTWQTAWTPAMGAHELTLIAEDSAGNETRQTQTFEVSFHDREAPVINQDSIYASGGLLSFTVTDNVGAVSGSVFRNGELIGTAQTSDNDNDPTSTNMFVFFNNESGVQPGDVLVISAYDAAQNVSEPVTYVVPGVEPEPLP</sequence>
<name>E8U3A2_DEIML</name>
<keyword evidence="3" id="KW-1185">Reference proteome</keyword>
<accession>E8U3A2</accession>
<evidence type="ECO:0000313" key="3">
    <source>
        <dbReference type="Proteomes" id="UP000008635"/>
    </source>
</evidence>
<reference evidence="3" key="2">
    <citation type="submission" date="2011-01" db="EMBL/GenBank/DDBJ databases">
        <title>The complete genome of Deinococcus maricopensis DSM 21211.</title>
        <authorList>
            <consortium name="US DOE Joint Genome Institute (JGI-PGF)"/>
            <person name="Lucas S."/>
            <person name="Copeland A."/>
            <person name="Lapidus A."/>
            <person name="Goodwin L."/>
            <person name="Pitluck S."/>
            <person name="Kyrpides N."/>
            <person name="Mavromatis K."/>
            <person name="Pagani I."/>
            <person name="Ivanova N."/>
            <person name="Ovchinnikova G."/>
            <person name="Zeytun A."/>
            <person name="Detter J.C."/>
            <person name="Han C."/>
            <person name="Land M."/>
            <person name="Hauser L."/>
            <person name="Markowitz V."/>
            <person name="Cheng J.-F."/>
            <person name="Hugenholtz P."/>
            <person name="Woyke T."/>
            <person name="Wu D."/>
            <person name="Pukall R."/>
            <person name="Gehrich-Schroeter G."/>
            <person name="Brambilla E."/>
            <person name="Klenk H.-P."/>
            <person name="Eisen J.A."/>
        </authorList>
    </citation>
    <scope>NUCLEOTIDE SEQUENCE [LARGE SCALE GENOMIC DNA]</scope>
    <source>
        <strain evidence="3">DSM 21211 / LMG 22137 / NRRL B-23946 / LB-34</strain>
    </source>
</reference>
<dbReference type="RefSeq" id="WP_013555552.1">
    <property type="nucleotide sequence ID" value="NC_014958.1"/>
</dbReference>
<dbReference type="STRING" id="709986.Deima_0387"/>
<feature type="signal peptide" evidence="1">
    <location>
        <begin position="1"/>
        <end position="18"/>
    </location>
</feature>
<dbReference type="AlphaFoldDB" id="E8U3A2"/>
<keyword evidence="1" id="KW-0732">Signal</keyword>
<organism evidence="2 3">
    <name type="scientific">Deinococcus maricopensis (strain DSM 21211 / LMG 22137 / NRRL B-23946 / LB-34)</name>
    <dbReference type="NCBI Taxonomy" id="709986"/>
    <lineage>
        <taxon>Bacteria</taxon>
        <taxon>Thermotogati</taxon>
        <taxon>Deinococcota</taxon>
        <taxon>Deinococci</taxon>
        <taxon>Deinococcales</taxon>
        <taxon>Deinococcaceae</taxon>
        <taxon>Deinococcus</taxon>
    </lineage>
</organism>
<gene>
    <name evidence="2" type="ordered locus">Deima_0387</name>
</gene>
<dbReference type="Proteomes" id="UP000008635">
    <property type="component" value="Chromosome"/>
</dbReference>
<dbReference type="HOGENOM" id="CLU_563513_0_0_0"/>
<dbReference type="Gene3D" id="2.60.40.10">
    <property type="entry name" value="Immunoglobulins"/>
    <property type="match status" value="1"/>
</dbReference>